<dbReference type="InterPro" id="IPR036291">
    <property type="entry name" value="NAD(P)-bd_dom_sf"/>
</dbReference>
<dbReference type="Pfam" id="PF00106">
    <property type="entry name" value="adh_short"/>
    <property type="match status" value="1"/>
</dbReference>
<accession>A0ABY6LAQ7</accession>
<dbReference type="SUPFAM" id="SSF51735">
    <property type="entry name" value="NAD(P)-binding Rossmann-fold domains"/>
    <property type="match status" value="1"/>
</dbReference>
<dbReference type="EMBL" id="CP092878">
    <property type="protein sequence ID" value="UYV78246.1"/>
    <property type="molecule type" value="Genomic_DNA"/>
</dbReference>
<dbReference type="InterPro" id="IPR053011">
    <property type="entry name" value="SDR_family_member_7"/>
</dbReference>
<dbReference type="PANTHER" id="PTHR44269:SF1">
    <property type="entry name" value="DEHYDROGENASE_REDUCTASE SDR FAMILY MEMBER 7"/>
    <property type="match status" value="1"/>
</dbReference>
<dbReference type="PRINTS" id="PR00080">
    <property type="entry name" value="SDRFAMILY"/>
</dbReference>
<protein>
    <submittedName>
        <fullName evidence="2">DHRS7</fullName>
    </submittedName>
</protein>
<dbReference type="PRINTS" id="PR00081">
    <property type="entry name" value="GDHRDH"/>
</dbReference>
<sequence>MFTFSLEGCSVPRLYHLVSQSWCVAASVKGKVIWITGASSGLGEEMTYILADHKAKLVLSGTREDSLLKVRENCLKKGLAEEDVLVLPFNIADCSVHENCVQKVLEHFKKIDVLVNNAGRSQRAKFQDIEPEVDRELFDVNVFGPVNLTRKVLPHFLEKNEGHVVVTSSITGKLAGESSHRTVVCCAGFPGSATYTGSKHALHGYFETLRSELSHRNIKVTLVCPGPAFSKIVERAFTGETGKVHGEKQKPTDLRLTTERCSQLMVVALVNQVDEAWMSLQPLLLLYYLSQYLPSFFR</sequence>
<dbReference type="Proteomes" id="UP001235939">
    <property type="component" value="Chromosome 16"/>
</dbReference>
<reference evidence="2 3" key="1">
    <citation type="submission" date="2022-01" db="EMBL/GenBank/DDBJ databases">
        <title>A chromosomal length assembly of Cordylochernes scorpioides.</title>
        <authorList>
            <person name="Zeh D."/>
            <person name="Zeh J."/>
        </authorList>
    </citation>
    <scope>NUCLEOTIDE SEQUENCE [LARGE SCALE GENOMIC DNA]</scope>
    <source>
        <strain evidence="2">IN4F17</strain>
        <tissue evidence="2">Whole Body</tissue>
    </source>
</reference>
<evidence type="ECO:0000256" key="1">
    <source>
        <dbReference type="RuleBase" id="RU000363"/>
    </source>
</evidence>
<keyword evidence="3" id="KW-1185">Reference proteome</keyword>
<evidence type="ECO:0000313" key="2">
    <source>
        <dbReference type="EMBL" id="UYV78246.1"/>
    </source>
</evidence>
<dbReference type="Gene3D" id="3.40.50.720">
    <property type="entry name" value="NAD(P)-binding Rossmann-like Domain"/>
    <property type="match status" value="1"/>
</dbReference>
<comment type="similarity">
    <text evidence="1">Belongs to the short-chain dehydrogenases/reductases (SDR) family.</text>
</comment>
<evidence type="ECO:0000313" key="3">
    <source>
        <dbReference type="Proteomes" id="UP001235939"/>
    </source>
</evidence>
<dbReference type="PANTHER" id="PTHR44269">
    <property type="entry name" value="DEHYDROGENASE/REDUCTASE SDR FAMILY MEMBER 7-RELATED"/>
    <property type="match status" value="1"/>
</dbReference>
<dbReference type="InterPro" id="IPR002347">
    <property type="entry name" value="SDR_fam"/>
</dbReference>
<gene>
    <name evidence="2" type="ORF">LAZ67_16000660</name>
</gene>
<name>A0ABY6LAQ7_9ARAC</name>
<organism evidence="2 3">
    <name type="scientific">Cordylochernes scorpioides</name>
    <dbReference type="NCBI Taxonomy" id="51811"/>
    <lineage>
        <taxon>Eukaryota</taxon>
        <taxon>Metazoa</taxon>
        <taxon>Ecdysozoa</taxon>
        <taxon>Arthropoda</taxon>
        <taxon>Chelicerata</taxon>
        <taxon>Arachnida</taxon>
        <taxon>Pseudoscorpiones</taxon>
        <taxon>Cheliferoidea</taxon>
        <taxon>Chernetidae</taxon>
        <taxon>Cordylochernes</taxon>
    </lineage>
</organism>
<feature type="non-terminal residue" evidence="2">
    <location>
        <position position="1"/>
    </location>
</feature>
<proteinExistence type="inferred from homology"/>